<name>A0A5N6L9W0_9ASTR</name>
<keyword evidence="2" id="KW-1185">Reference proteome</keyword>
<dbReference type="Proteomes" id="UP000326396">
    <property type="component" value="Unassembled WGS sequence"/>
</dbReference>
<evidence type="ECO:0000313" key="2">
    <source>
        <dbReference type="Proteomes" id="UP000326396"/>
    </source>
</evidence>
<evidence type="ECO:0008006" key="3">
    <source>
        <dbReference type="Google" id="ProtNLM"/>
    </source>
</evidence>
<protein>
    <recommendedName>
        <fullName evidence="3">Retrotransposon Copia-like N-terminal domain-containing protein</fullName>
    </recommendedName>
</protein>
<organism evidence="1 2">
    <name type="scientific">Mikania micrantha</name>
    <name type="common">bitter vine</name>
    <dbReference type="NCBI Taxonomy" id="192012"/>
    <lineage>
        <taxon>Eukaryota</taxon>
        <taxon>Viridiplantae</taxon>
        <taxon>Streptophyta</taxon>
        <taxon>Embryophyta</taxon>
        <taxon>Tracheophyta</taxon>
        <taxon>Spermatophyta</taxon>
        <taxon>Magnoliopsida</taxon>
        <taxon>eudicotyledons</taxon>
        <taxon>Gunneridae</taxon>
        <taxon>Pentapetalae</taxon>
        <taxon>asterids</taxon>
        <taxon>campanulids</taxon>
        <taxon>Asterales</taxon>
        <taxon>Asteraceae</taxon>
        <taxon>Asteroideae</taxon>
        <taxon>Heliantheae alliance</taxon>
        <taxon>Eupatorieae</taxon>
        <taxon>Mikania</taxon>
    </lineage>
</organism>
<dbReference type="AlphaFoldDB" id="A0A5N6L9W0"/>
<proteinExistence type="predicted"/>
<comment type="caution">
    <text evidence="1">The sequence shown here is derived from an EMBL/GenBank/DDBJ whole genome shotgun (WGS) entry which is preliminary data.</text>
</comment>
<accession>A0A5N6L9W0</accession>
<reference evidence="1 2" key="1">
    <citation type="submission" date="2019-05" db="EMBL/GenBank/DDBJ databases">
        <title>Mikania micrantha, genome provides insights into the molecular mechanism of rapid growth.</title>
        <authorList>
            <person name="Liu B."/>
        </authorList>
    </citation>
    <scope>NUCLEOTIDE SEQUENCE [LARGE SCALE GENOMIC DNA]</scope>
    <source>
        <strain evidence="1">NLD-2019</strain>
        <tissue evidence="1">Leaf</tissue>
    </source>
</reference>
<dbReference type="EMBL" id="SZYD01002180">
    <property type="protein sequence ID" value="KAC9845610.1"/>
    <property type="molecule type" value="Genomic_DNA"/>
</dbReference>
<evidence type="ECO:0000313" key="1">
    <source>
        <dbReference type="EMBL" id="KAC9845610.1"/>
    </source>
</evidence>
<sequence>MGFQSFAESDTLNPSSEEYDQWEQEDLIVFSWLIQNIEPALAGNLTEYPTAKTLWDALVVTYIRGRDKLQTFNLLVKANDIKQNNTSLEDFWIALLGGNPIGGPMATRRAPKISDLKEEERPLPPELELTSDDRENSIVLVVLQCGQGENQCSDTLTWLEYVPHVSVVEDETSPVVQSEDPNISATQKMHPNLICEVSNTYPHASASEYVEHTENATHSENIDQGEHLQE</sequence>
<dbReference type="OrthoDB" id="1750575at2759"/>
<gene>
    <name evidence="1" type="ORF">E3N88_45179</name>
</gene>